<evidence type="ECO:0000313" key="2">
    <source>
        <dbReference type="Proteomes" id="UP000244450"/>
    </source>
</evidence>
<proteinExistence type="predicted"/>
<dbReference type="AlphaFoldDB" id="A0A2T7BIS2"/>
<protein>
    <recommendedName>
        <fullName evidence="3">Lipoprotein</fullName>
    </recommendedName>
</protein>
<dbReference type="EMBL" id="QCYK01000002">
    <property type="protein sequence ID" value="PUZ26190.1"/>
    <property type="molecule type" value="Genomic_DNA"/>
</dbReference>
<organism evidence="1 2">
    <name type="scientific">Chitinophaga parva</name>
    <dbReference type="NCBI Taxonomy" id="2169414"/>
    <lineage>
        <taxon>Bacteria</taxon>
        <taxon>Pseudomonadati</taxon>
        <taxon>Bacteroidota</taxon>
        <taxon>Chitinophagia</taxon>
        <taxon>Chitinophagales</taxon>
        <taxon>Chitinophagaceae</taxon>
        <taxon>Chitinophaga</taxon>
    </lineage>
</organism>
<sequence length="146" mass="16704">MRKTIVPLLLLALAACKPHPKPSYISFGTRHYTDRPFGSDMSVTFVDSSLQAQFPWAPGTVEDYFRHTTNAQLQQYYKDSTLSPTFTHLQTVNGTPFLVVELIHDYEDPEKGEFADKVGHLFIDTDNHAVYEYQPYTNSISLWQAK</sequence>
<name>A0A2T7BIS2_9BACT</name>
<reference evidence="1 2" key="1">
    <citation type="submission" date="2018-04" db="EMBL/GenBank/DDBJ databases">
        <title>Chitinophaga fuyangensis sp. nov., isolated from soil in a chemical factory.</title>
        <authorList>
            <person name="Chen K."/>
        </authorList>
    </citation>
    <scope>NUCLEOTIDE SEQUENCE [LARGE SCALE GENOMIC DNA]</scope>
    <source>
        <strain evidence="1 2">LY-1</strain>
    </source>
</reference>
<evidence type="ECO:0000313" key="1">
    <source>
        <dbReference type="EMBL" id="PUZ26190.1"/>
    </source>
</evidence>
<comment type="caution">
    <text evidence="1">The sequence shown here is derived from an EMBL/GenBank/DDBJ whole genome shotgun (WGS) entry which is preliminary data.</text>
</comment>
<dbReference type="RefSeq" id="WP_108688028.1">
    <property type="nucleotide sequence ID" value="NZ_QCYK01000002.1"/>
</dbReference>
<gene>
    <name evidence="1" type="ORF">DCC81_18325</name>
</gene>
<dbReference type="Proteomes" id="UP000244450">
    <property type="component" value="Unassembled WGS sequence"/>
</dbReference>
<keyword evidence="2" id="KW-1185">Reference proteome</keyword>
<accession>A0A2T7BIS2</accession>
<dbReference type="PROSITE" id="PS51257">
    <property type="entry name" value="PROKAR_LIPOPROTEIN"/>
    <property type="match status" value="1"/>
</dbReference>
<evidence type="ECO:0008006" key="3">
    <source>
        <dbReference type="Google" id="ProtNLM"/>
    </source>
</evidence>